<protein>
    <recommendedName>
        <fullName evidence="4">Isopenicillin N synthase-like Fe(2+) 2OG dioxygenase domain-containing protein</fullName>
    </recommendedName>
</protein>
<dbReference type="GO" id="GO:0016491">
    <property type="term" value="F:oxidoreductase activity"/>
    <property type="evidence" value="ECO:0007669"/>
    <property type="project" value="UniProtKB-KW"/>
</dbReference>
<dbReference type="InterPro" id="IPR050295">
    <property type="entry name" value="Plant_2OG-oxidoreductases"/>
</dbReference>
<evidence type="ECO:0000313" key="5">
    <source>
        <dbReference type="EMBL" id="WMV55372.1"/>
    </source>
</evidence>
<dbReference type="PANTHER" id="PTHR47991">
    <property type="entry name" value="OXOGLUTARATE/IRON-DEPENDENT DIOXYGENASE"/>
    <property type="match status" value="1"/>
</dbReference>
<dbReference type="InterPro" id="IPR044861">
    <property type="entry name" value="IPNS-like_FE2OG_OXY"/>
</dbReference>
<keyword evidence="3" id="KW-0408">Iron</keyword>
<dbReference type="GO" id="GO:0046872">
    <property type="term" value="F:metal ion binding"/>
    <property type="evidence" value="ECO:0007669"/>
    <property type="project" value="UniProtKB-KW"/>
</dbReference>
<dbReference type="Pfam" id="PF03171">
    <property type="entry name" value="2OG-FeII_Oxy"/>
    <property type="match status" value="1"/>
</dbReference>
<sequence length="201" mass="22941">MFWSAIGEKNEKVLEWKDSIKHGCNQKNDSNLWPPQTRNQVLEYQKWAKPLAKKLLEVLLKGLNVNEIDESLEPLMMGTMAININYYPPCPNPSITIGARRHCDVNPIEGALAVYIGDLLQIMSNDRYKSIEHCVAVDSSRARISVPLFVNPSLDSVIGPFPQVLKDGEKLVYKHVLFSDYWDYFFRKRPSGKASLDFAKI</sequence>
<proteinExistence type="predicted"/>
<evidence type="ECO:0000313" key="6">
    <source>
        <dbReference type="Proteomes" id="UP001234989"/>
    </source>
</evidence>
<keyword evidence="6" id="KW-1185">Reference proteome</keyword>
<gene>
    <name evidence="5" type="ORF">MTR67_048757</name>
</gene>
<feature type="domain" description="Isopenicillin N synthase-like Fe(2+) 2OG dioxygenase" evidence="4">
    <location>
        <begin position="102"/>
        <end position="152"/>
    </location>
</feature>
<evidence type="ECO:0000256" key="2">
    <source>
        <dbReference type="ARBA" id="ARBA00023002"/>
    </source>
</evidence>
<evidence type="ECO:0000256" key="3">
    <source>
        <dbReference type="ARBA" id="ARBA00023004"/>
    </source>
</evidence>
<keyword evidence="1" id="KW-0479">Metal-binding</keyword>
<organism evidence="5 6">
    <name type="scientific">Solanum verrucosum</name>
    <dbReference type="NCBI Taxonomy" id="315347"/>
    <lineage>
        <taxon>Eukaryota</taxon>
        <taxon>Viridiplantae</taxon>
        <taxon>Streptophyta</taxon>
        <taxon>Embryophyta</taxon>
        <taxon>Tracheophyta</taxon>
        <taxon>Spermatophyta</taxon>
        <taxon>Magnoliopsida</taxon>
        <taxon>eudicotyledons</taxon>
        <taxon>Gunneridae</taxon>
        <taxon>Pentapetalae</taxon>
        <taxon>asterids</taxon>
        <taxon>lamiids</taxon>
        <taxon>Solanales</taxon>
        <taxon>Solanaceae</taxon>
        <taxon>Solanoideae</taxon>
        <taxon>Solaneae</taxon>
        <taxon>Solanum</taxon>
    </lineage>
</organism>
<dbReference type="SUPFAM" id="SSF51197">
    <property type="entry name" value="Clavaminate synthase-like"/>
    <property type="match status" value="1"/>
</dbReference>
<dbReference type="Proteomes" id="UP001234989">
    <property type="component" value="Chromosome 11"/>
</dbReference>
<dbReference type="EMBL" id="CP133622">
    <property type="protein sequence ID" value="WMV55372.1"/>
    <property type="molecule type" value="Genomic_DNA"/>
</dbReference>
<keyword evidence="2" id="KW-0560">Oxidoreductase</keyword>
<evidence type="ECO:0000256" key="1">
    <source>
        <dbReference type="ARBA" id="ARBA00022723"/>
    </source>
</evidence>
<dbReference type="Gene3D" id="2.60.120.330">
    <property type="entry name" value="B-lactam Antibiotic, Isopenicillin N Synthase, Chain"/>
    <property type="match status" value="2"/>
</dbReference>
<accession>A0AAF0UZ25</accession>
<dbReference type="InterPro" id="IPR027443">
    <property type="entry name" value="IPNS-like_sf"/>
</dbReference>
<name>A0AAF0UZ25_SOLVR</name>
<reference evidence="5" key="1">
    <citation type="submission" date="2023-08" db="EMBL/GenBank/DDBJ databases">
        <title>A de novo genome assembly of Solanum verrucosum Schlechtendal, a Mexican diploid species geographically isolated from the other diploid A-genome species in potato relatives.</title>
        <authorList>
            <person name="Hosaka K."/>
        </authorList>
    </citation>
    <scope>NUCLEOTIDE SEQUENCE</scope>
    <source>
        <tissue evidence="5">Young leaves</tissue>
    </source>
</reference>
<evidence type="ECO:0000259" key="4">
    <source>
        <dbReference type="Pfam" id="PF03171"/>
    </source>
</evidence>
<dbReference type="AlphaFoldDB" id="A0AAF0UZ25"/>